<name>A0A6P8BCQ6_PYRGI</name>
<accession>A0A6P8BCQ6</accession>
<evidence type="ECO:0000256" key="1">
    <source>
        <dbReference type="SAM" id="MobiDB-lite"/>
    </source>
</evidence>
<reference evidence="3" key="2">
    <citation type="submission" date="2019-10" db="EMBL/GenBank/DDBJ databases">
        <authorList>
            <consortium name="NCBI Genome Project"/>
        </authorList>
    </citation>
    <scope>NUCLEOTIDE SEQUENCE</scope>
    <source>
        <strain evidence="3">NI907</strain>
    </source>
</reference>
<evidence type="ECO:0008006" key="4">
    <source>
        <dbReference type="Google" id="ProtNLM"/>
    </source>
</evidence>
<dbReference type="RefSeq" id="XP_030984940.1">
    <property type="nucleotide sequence ID" value="XM_031123666.1"/>
</dbReference>
<sequence length="469" mass="50659">MSNPEAPVRMAQGRNDQNLQSMQSKGGLLSPSSVEQQPLPLLMSPLPVEQPHMPLLPPSNTGWSQSYYQATLIDQTLDGNSMYSPGFNPIMTPQDAEVMSCLSSDWGSYDLAGVLPPDENPDDQQVVWSLPSPSPSSLQDQQPCHNPLQAVSPQQEMYHPTSEPQQQGLHSLPEQFLAPDPSPYSPPLSSQDYQTAQTTFGDSHVSNVTSLSSHLFELMYLCQAQSGPETSSASSSTSTPAGGCRQQQQQQYRPNVCLSGILTCIQRLFSLLAPYVSSWDGRQGFLSGVTSALIDGPTNLLILSCYAKIFEAFRQLMSGVYHRLLSGQTTTNLYELKIDDVAIDGDGHLEILILIQIITHKLNTLGAVLGVPEKHRVGVGDELQYTGASGATATTNNTTVLKANGMVGGHGAVEPYWEMAPLDDLISGSAGSKHVFGEEGSSPMESAAAAFSEELRLIKDLLDHKGRMI</sequence>
<evidence type="ECO:0000313" key="2">
    <source>
        <dbReference type="Proteomes" id="UP000515153"/>
    </source>
</evidence>
<evidence type="ECO:0000313" key="3">
    <source>
        <dbReference type="RefSeq" id="XP_030984940.1"/>
    </source>
</evidence>
<feature type="compositionally biased region" description="Polar residues" evidence="1">
    <location>
        <begin position="14"/>
        <end position="36"/>
    </location>
</feature>
<feature type="compositionally biased region" description="Low complexity" evidence="1">
    <location>
        <begin position="124"/>
        <end position="143"/>
    </location>
</feature>
<proteinExistence type="predicted"/>
<dbReference type="Proteomes" id="UP000515153">
    <property type="component" value="Unplaced"/>
</dbReference>
<keyword evidence="2" id="KW-1185">Reference proteome</keyword>
<protein>
    <recommendedName>
        <fullName evidence="4">Aflatoxin regulatory protein domain-containing protein</fullName>
    </recommendedName>
</protein>
<dbReference type="GeneID" id="41958575"/>
<dbReference type="KEGG" id="pgri:PgNI_03612"/>
<reference evidence="3" key="3">
    <citation type="submission" date="2025-08" db="UniProtKB">
        <authorList>
            <consortium name="RefSeq"/>
        </authorList>
    </citation>
    <scope>IDENTIFICATION</scope>
    <source>
        <strain evidence="3">NI907</strain>
    </source>
</reference>
<organism evidence="2 3">
    <name type="scientific">Pyricularia grisea</name>
    <name type="common">Crabgrass-specific blast fungus</name>
    <name type="synonym">Magnaporthe grisea</name>
    <dbReference type="NCBI Taxonomy" id="148305"/>
    <lineage>
        <taxon>Eukaryota</taxon>
        <taxon>Fungi</taxon>
        <taxon>Dikarya</taxon>
        <taxon>Ascomycota</taxon>
        <taxon>Pezizomycotina</taxon>
        <taxon>Sordariomycetes</taxon>
        <taxon>Sordariomycetidae</taxon>
        <taxon>Magnaporthales</taxon>
        <taxon>Pyriculariaceae</taxon>
        <taxon>Pyricularia</taxon>
    </lineage>
</organism>
<reference evidence="3" key="1">
    <citation type="journal article" date="2019" name="Mol. Biol. Evol.">
        <title>Blast fungal genomes show frequent chromosomal changes, gene gains and losses, and effector gene turnover.</title>
        <authorList>
            <person name="Gomez Luciano L.B."/>
            <person name="Jason Tsai I."/>
            <person name="Chuma I."/>
            <person name="Tosa Y."/>
            <person name="Chen Y.H."/>
            <person name="Li J.Y."/>
            <person name="Li M.Y."/>
            <person name="Jade Lu M.Y."/>
            <person name="Nakayashiki H."/>
            <person name="Li W.H."/>
        </authorList>
    </citation>
    <scope>NUCLEOTIDE SEQUENCE</scope>
    <source>
        <strain evidence="3">NI907</strain>
    </source>
</reference>
<dbReference type="AlphaFoldDB" id="A0A6P8BCQ6"/>
<gene>
    <name evidence="3" type="ORF">PgNI_03612</name>
</gene>
<feature type="region of interest" description="Disordered" evidence="1">
    <location>
        <begin position="112"/>
        <end position="197"/>
    </location>
</feature>
<feature type="region of interest" description="Disordered" evidence="1">
    <location>
        <begin position="1"/>
        <end position="38"/>
    </location>
</feature>